<dbReference type="InterPro" id="IPR038765">
    <property type="entry name" value="Papain-like_cys_pep_sf"/>
</dbReference>
<reference evidence="1 2" key="1">
    <citation type="submission" date="2016-01" db="EMBL/GenBank/DDBJ databases">
        <title>Complete genome and mega plasmid sequence of Sphingomonas panacis DCY99 elicits systemic resistance in rice to Xanthomonas oryzae.</title>
        <authorList>
            <person name="Kim Y.J."/>
            <person name="Yang D.C."/>
            <person name="Sing P."/>
        </authorList>
    </citation>
    <scope>NUCLEOTIDE SEQUENCE [LARGE SCALE GENOMIC DNA]</scope>
    <source>
        <strain evidence="1 2">DCY99</strain>
    </source>
</reference>
<dbReference type="AlphaFoldDB" id="A0A1B3ZF82"/>
<evidence type="ECO:0000313" key="1">
    <source>
        <dbReference type="EMBL" id="AOH86081.1"/>
    </source>
</evidence>
<protein>
    <recommendedName>
        <fullName evidence="3">Permuted papain-like amidase YaeF/Yiix C92 family enzyme</fullName>
    </recommendedName>
</protein>
<dbReference type="Pfam" id="PF05708">
    <property type="entry name" value="Peptidase_C92"/>
    <property type="match status" value="1"/>
</dbReference>
<dbReference type="RefSeq" id="WP_069206596.1">
    <property type="nucleotide sequence ID" value="NZ_CP014168.1"/>
</dbReference>
<name>A0A1B3ZF82_9SPHN</name>
<organism evidence="1 2">
    <name type="scientific">Sphingomonas panacis</name>
    <dbReference type="NCBI Taxonomy" id="1560345"/>
    <lineage>
        <taxon>Bacteria</taxon>
        <taxon>Pseudomonadati</taxon>
        <taxon>Pseudomonadota</taxon>
        <taxon>Alphaproteobacteria</taxon>
        <taxon>Sphingomonadales</taxon>
        <taxon>Sphingomonadaceae</taxon>
        <taxon>Sphingomonas</taxon>
    </lineage>
</organism>
<dbReference type="SUPFAM" id="SSF54001">
    <property type="entry name" value="Cysteine proteinases"/>
    <property type="match status" value="1"/>
</dbReference>
<dbReference type="STRING" id="1560345.AWL63_21090"/>
<proteinExistence type="predicted"/>
<dbReference type="KEGG" id="span:AWL63_21090"/>
<dbReference type="EMBL" id="CP014168">
    <property type="protein sequence ID" value="AOH86081.1"/>
    <property type="molecule type" value="Genomic_DNA"/>
</dbReference>
<sequence>MTTPAEALASWPPQRYAAVRSAVRTGDLAICSGNQMFSRVIQWATKSEWSHIAMIVRLEELDRVMVLEAVQKIGVRCVPLSRWVTDFQPRGKPFTGRVVIARHDEIARATQDQMRQMSGFATGQLGCPFDAAELAKIALRICLARFGVRLPRMIQPNDEYFCSEYLDECYQRLGVTIPWDGRGFIAPSDFARAPHVHAVMRVSRFPFRTGAVQADE</sequence>
<evidence type="ECO:0000313" key="2">
    <source>
        <dbReference type="Proteomes" id="UP000094256"/>
    </source>
</evidence>
<dbReference type="OrthoDB" id="2843884at2"/>
<dbReference type="Proteomes" id="UP000094256">
    <property type="component" value="Chromosome"/>
</dbReference>
<gene>
    <name evidence="1" type="ORF">AWL63_21090</name>
</gene>
<dbReference type="InterPro" id="IPR024453">
    <property type="entry name" value="Peptidase_C92"/>
</dbReference>
<accession>A0A1B3ZF82</accession>
<dbReference type="Gene3D" id="3.90.1720.10">
    <property type="entry name" value="endopeptidase domain like (from Nostoc punctiforme)"/>
    <property type="match status" value="1"/>
</dbReference>
<keyword evidence="2" id="KW-1185">Reference proteome</keyword>
<evidence type="ECO:0008006" key="3">
    <source>
        <dbReference type="Google" id="ProtNLM"/>
    </source>
</evidence>